<feature type="non-terminal residue" evidence="1">
    <location>
        <position position="143"/>
    </location>
</feature>
<sequence length="143" mass="16502">MSFISKLIEQNPSFFNEDYSRYNLKASFNDNEFDEKYINFFAENGVSARISAFFDPHYYLSQYPDVTDAGMEPLEHFVNYGLYETRNPHPLIDMDIVKGGLGEQTVTLEAIAQYFVNNQRPSAYFDPAFYLSAYRDIAAAEIP</sequence>
<gene>
    <name evidence="1" type="ORF">METZ01_LOCUS304400</name>
</gene>
<dbReference type="EMBL" id="UINC01095450">
    <property type="protein sequence ID" value="SVC51546.1"/>
    <property type="molecule type" value="Genomic_DNA"/>
</dbReference>
<protein>
    <submittedName>
        <fullName evidence="1">Uncharacterized protein</fullName>
    </submittedName>
</protein>
<evidence type="ECO:0000313" key="1">
    <source>
        <dbReference type="EMBL" id="SVC51546.1"/>
    </source>
</evidence>
<accession>A0A382MS50</accession>
<proteinExistence type="predicted"/>
<dbReference type="AlphaFoldDB" id="A0A382MS50"/>
<reference evidence="1" key="1">
    <citation type="submission" date="2018-05" db="EMBL/GenBank/DDBJ databases">
        <authorList>
            <person name="Lanie J.A."/>
            <person name="Ng W.-L."/>
            <person name="Kazmierczak K.M."/>
            <person name="Andrzejewski T.M."/>
            <person name="Davidsen T.M."/>
            <person name="Wayne K.J."/>
            <person name="Tettelin H."/>
            <person name="Glass J.I."/>
            <person name="Rusch D."/>
            <person name="Podicherti R."/>
            <person name="Tsui H.-C.T."/>
            <person name="Winkler M.E."/>
        </authorList>
    </citation>
    <scope>NUCLEOTIDE SEQUENCE</scope>
</reference>
<name>A0A382MS50_9ZZZZ</name>
<organism evidence="1">
    <name type="scientific">marine metagenome</name>
    <dbReference type="NCBI Taxonomy" id="408172"/>
    <lineage>
        <taxon>unclassified sequences</taxon>
        <taxon>metagenomes</taxon>
        <taxon>ecological metagenomes</taxon>
    </lineage>
</organism>